<dbReference type="Pfam" id="PF03422">
    <property type="entry name" value="CBM_6"/>
    <property type="match status" value="1"/>
</dbReference>
<dbReference type="Gene3D" id="2.60.120.260">
    <property type="entry name" value="Galactose-binding domain-like"/>
    <property type="match status" value="1"/>
</dbReference>
<dbReference type="InterPro" id="IPR005084">
    <property type="entry name" value="CBM6"/>
</dbReference>
<dbReference type="AlphaFoldDB" id="A0A1H9RF82"/>
<dbReference type="InterPro" id="IPR006584">
    <property type="entry name" value="Cellulose-bd_IV"/>
</dbReference>
<dbReference type="Proteomes" id="UP000199114">
    <property type="component" value="Unassembled WGS sequence"/>
</dbReference>
<reference evidence="6" key="1">
    <citation type="submission" date="2016-10" db="EMBL/GenBank/DDBJ databases">
        <authorList>
            <person name="Varghese N."/>
            <person name="Submissions S."/>
        </authorList>
    </citation>
    <scope>NUCLEOTIDE SEQUENCE [LARGE SCALE GENOMIC DNA]</scope>
    <source>
        <strain evidence="6">DSM 25055</strain>
    </source>
</reference>
<proteinExistence type="inferred from homology"/>
<dbReference type="STRING" id="1186196.SAMN04489841_4378"/>
<evidence type="ECO:0000313" key="5">
    <source>
        <dbReference type="EMBL" id="SER71416.1"/>
    </source>
</evidence>
<dbReference type="Gene3D" id="2.60.120.430">
    <property type="entry name" value="Galactose-binding lectin"/>
    <property type="match status" value="1"/>
</dbReference>
<keyword evidence="6" id="KW-1185">Reference proteome</keyword>
<dbReference type="Gene3D" id="2.60.120.200">
    <property type="match status" value="1"/>
</dbReference>
<dbReference type="SUPFAM" id="SSF49785">
    <property type="entry name" value="Galactose-binding domain-like"/>
    <property type="match status" value="2"/>
</dbReference>
<dbReference type="PANTHER" id="PTHR10963:SF55">
    <property type="entry name" value="GLYCOSIDE HYDROLASE FAMILY 16 PROTEIN"/>
    <property type="match status" value="1"/>
</dbReference>
<dbReference type="InterPro" id="IPR008979">
    <property type="entry name" value="Galactose-bd-like_sf"/>
</dbReference>
<dbReference type="PANTHER" id="PTHR10963">
    <property type="entry name" value="GLYCOSYL HYDROLASE-RELATED"/>
    <property type="match status" value="1"/>
</dbReference>
<dbReference type="GO" id="GO:0004553">
    <property type="term" value="F:hydrolase activity, hydrolyzing O-glycosyl compounds"/>
    <property type="evidence" value="ECO:0007669"/>
    <property type="project" value="InterPro"/>
</dbReference>
<feature type="domain" description="CBM6" evidence="3">
    <location>
        <begin position="188"/>
        <end position="327"/>
    </location>
</feature>
<dbReference type="PROSITE" id="PS51175">
    <property type="entry name" value="CBM6"/>
    <property type="match status" value="1"/>
</dbReference>
<protein>
    <submittedName>
        <fullName evidence="5">Carbohydrate binding module (Family 6)</fullName>
    </submittedName>
</protein>
<dbReference type="PROSITE" id="PS51762">
    <property type="entry name" value="GH16_2"/>
    <property type="match status" value="1"/>
</dbReference>
<dbReference type="InterPro" id="IPR021720">
    <property type="entry name" value="Malectin_dom"/>
</dbReference>
<dbReference type="InterPro" id="IPR013320">
    <property type="entry name" value="ConA-like_dom_sf"/>
</dbReference>
<keyword evidence="2" id="KW-0732">Signal</keyword>
<evidence type="ECO:0000256" key="1">
    <source>
        <dbReference type="ARBA" id="ARBA00006865"/>
    </source>
</evidence>
<gene>
    <name evidence="5" type="ORF">SAMN04489841_4378</name>
</gene>
<dbReference type="GO" id="GO:0030246">
    <property type="term" value="F:carbohydrate binding"/>
    <property type="evidence" value="ECO:0007669"/>
    <property type="project" value="InterPro"/>
</dbReference>
<evidence type="ECO:0000313" key="6">
    <source>
        <dbReference type="Proteomes" id="UP000199114"/>
    </source>
</evidence>
<evidence type="ECO:0000259" key="3">
    <source>
        <dbReference type="PROSITE" id="PS51175"/>
    </source>
</evidence>
<feature type="domain" description="GH16" evidence="4">
    <location>
        <begin position="317"/>
        <end position="591"/>
    </location>
</feature>
<dbReference type="Pfam" id="PF11721">
    <property type="entry name" value="Malectin"/>
    <property type="match status" value="1"/>
</dbReference>
<dbReference type="RefSeq" id="WP_245742180.1">
    <property type="nucleotide sequence ID" value="NZ_FOFD01000007.1"/>
</dbReference>
<dbReference type="GO" id="GO:0005975">
    <property type="term" value="P:carbohydrate metabolic process"/>
    <property type="evidence" value="ECO:0007669"/>
    <property type="project" value="InterPro"/>
</dbReference>
<dbReference type="SUPFAM" id="SSF49899">
    <property type="entry name" value="Concanavalin A-like lectins/glucanases"/>
    <property type="match status" value="1"/>
</dbReference>
<evidence type="ECO:0000256" key="2">
    <source>
        <dbReference type="ARBA" id="ARBA00022729"/>
    </source>
</evidence>
<sequence length="591" mass="63372">MSAAVAAAAGVGLASSVGSAAPGDVVFAVNAAGGAYTAADGTEYQADANYSGGTAASSSEPIAGTDDDTLYRTHRYGDFSYDVEVPDGTYDVEIHVAETYWSADGDRVFDVSVDGSESITDLDVHAEVGHNAALVRTISGVDVSDGTLSVSFSTDVDNAMVSAIRVVEAGDEPAGKQPYGGSAWRLPGRVEAEDYDVGGEGVAYHDTSSGNTGGAYRDDDVDIESSTEGGYNVGWIEPDEWLEYTVDVDSDGTYDLATRVASASGGGQFHVEVDGTDVTGSVSFGGTGGWQSWTTVDAGSVDLTAGEHVVRVYSEASGWNINYFEFTDSGGSGEEYPDDPGNLDGRSWNEILADHFDGGSLDTSLWTDQTGNGHDYGIPGWGNSEEQYYSEDNRWVENSDLVVEIREEQVSDEYGTYDYTSGKLVTEGNFDFQYGRVDFRSQLVEDQGLWPAHWMLPAGGTWPDNGEIDIMELVGHEPATVHGTVHGPGYSGGNSIGGDYHLDSGVFADDYHVFSVVWDPGVIKWYVDGEHFFTVTREDVESQGNEWAFDDNPFWLILNCAVGGEWPGSPDGTTTFPQQMRIDYVRVFKEA</sequence>
<comment type="similarity">
    <text evidence="1">Belongs to the glycosyl hydrolase 16 family.</text>
</comment>
<dbReference type="CDD" id="cd04080">
    <property type="entry name" value="CBM6_cellulase-like"/>
    <property type="match status" value="1"/>
</dbReference>
<accession>A0A1H9RF82</accession>
<name>A0A1H9RF82_9EURY</name>
<dbReference type="SMART" id="SM00606">
    <property type="entry name" value="CBD_IV"/>
    <property type="match status" value="1"/>
</dbReference>
<dbReference type="InterPro" id="IPR000757">
    <property type="entry name" value="Beta-glucanase-like"/>
</dbReference>
<dbReference type="InterPro" id="IPR050546">
    <property type="entry name" value="Glycosyl_Hydrlase_16"/>
</dbReference>
<evidence type="ECO:0000259" key="4">
    <source>
        <dbReference type="PROSITE" id="PS51762"/>
    </source>
</evidence>
<dbReference type="CDD" id="cd08023">
    <property type="entry name" value="GH16_laminarinase_like"/>
    <property type="match status" value="1"/>
</dbReference>
<dbReference type="EMBL" id="FOFD01000007">
    <property type="protein sequence ID" value="SER71416.1"/>
    <property type="molecule type" value="Genomic_DNA"/>
</dbReference>
<dbReference type="Pfam" id="PF00722">
    <property type="entry name" value="Glyco_hydro_16"/>
    <property type="match status" value="1"/>
</dbReference>
<organism evidence="5 6">
    <name type="scientific">Natrinema salaciae</name>
    <dbReference type="NCBI Taxonomy" id="1186196"/>
    <lineage>
        <taxon>Archaea</taxon>
        <taxon>Methanobacteriati</taxon>
        <taxon>Methanobacteriota</taxon>
        <taxon>Stenosarchaea group</taxon>
        <taxon>Halobacteria</taxon>
        <taxon>Halobacteriales</taxon>
        <taxon>Natrialbaceae</taxon>
        <taxon>Natrinema</taxon>
    </lineage>
</organism>